<protein>
    <submittedName>
        <fullName evidence="2">HPF/RaiA family ribosome-associated protein</fullName>
    </submittedName>
</protein>
<dbReference type="GO" id="GO:0003676">
    <property type="term" value="F:nucleic acid binding"/>
    <property type="evidence" value="ECO:0007669"/>
    <property type="project" value="InterPro"/>
</dbReference>
<reference evidence="2" key="1">
    <citation type="submission" date="2020-12" db="EMBL/GenBank/DDBJ databases">
        <title>Bacterial taxonomy.</title>
        <authorList>
            <person name="Pan X."/>
        </authorList>
    </citation>
    <scope>NUCLEOTIDE SEQUENCE</scope>
    <source>
        <strain evidence="2">M0105</strain>
    </source>
</reference>
<keyword evidence="3" id="KW-1185">Reference proteome</keyword>
<dbReference type="Pfam" id="PF02482">
    <property type="entry name" value="Ribosomal_S30AE"/>
    <property type="match status" value="1"/>
</dbReference>
<dbReference type="InterPro" id="IPR003489">
    <property type="entry name" value="RHF/RaiA"/>
</dbReference>
<accession>A0A8J7M7T1</accession>
<dbReference type="RefSeq" id="WP_200609981.1">
    <property type="nucleotide sequence ID" value="NZ_JAEHHL010000006.1"/>
</dbReference>
<organism evidence="2 3">
    <name type="scientific">Thermohalobaculum xanthum</name>
    <dbReference type="NCBI Taxonomy" id="2753746"/>
    <lineage>
        <taxon>Bacteria</taxon>
        <taxon>Pseudomonadati</taxon>
        <taxon>Pseudomonadota</taxon>
        <taxon>Alphaproteobacteria</taxon>
        <taxon>Rhodobacterales</taxon>
        <taxon>Paracoccaceae</taxon>
        <taxon>Thermohalobaculum</taxon>
    </lineage>
</organism>
<evidence type="ECO:0000313" key="2">
    <source>
        <dbReference type="EMBL" id="MBK0399790.1"/>
    </source>
</evidence>
<dbReference type="AlphaFoldDB" id="A0A8J7M7T1"/>
<proteinExistence type="predicted"/>
<dbReference type="Gene3D" id="3.30.160.100">
    <property type="entry name" value="Ribosome hibernation promotion factor-like"/>
    <property type="match status" value="1"/>
</dbReference>
<dbReference type="SUPFAM" id="SSF69754">
    <property type="entry name" value="Ribosome binding protein Y (YfiA homologue)"/>
    <property type="match status" value="1"/>
</dbReference>
<dbReference type="InterPro" id="IPR012340">
    <property type="entry name" value="NA-bd_OB-fold"/>
</dbReference>
<dbReference type="InterPro" id="IPR002059">
    <property type="entry name" value="CSP_DNA-bd"/>
</dbReference>
<evidence type="ECO:0000259" key="1">
    <source>
        <dbReference type="PROSITE" id="PS51857"/>
    </source>
</evidence>
<dbReference type="Proteomes" id="UP000655420">
    <property type="component" value="Unassembled WGS sequence"/>
</dbReference>
<dbReference type="SUPFAM" id="SSF50249">
    <property type="entry name" value="Nucleic acid-binding proteins"/>
    <property type="match status" value="1"/>
</dbReference>
<dbReference type="Gene3D" id="2.40.50.140">
    <property type="entry name" value="Nucleic acid-binding proteins"/>
    <property type="match status" value="1"/>
</dbReference>
<dbReference type="PROSITE" id="PS51857">
    <property type="entry name" value="CSD_2"/>
    <property type="match status" value="1"/>
</dbReference>
<name>A0A8J7M7T1_9RHOB</name>
<comment type="caution">
    <text evidence="2">The sequence shown here is derived from an EMBL/GenBank/DDBJ whole genome shotgun (WGS) entry which is preliminary data.</text>
</comment>
<dbReference type="InterPro" id="IPR036567">
    <property type="entry name" value="RHF-like"/>
</dbReference>
<evidence type="ECO:0000313" key="3">
    <source>
        <dbReference type="Proteomes" id="UP000655420"/>
    </source>
</evidence>
<gene>
    <name evidence="2" type="ORF">H0I76_11365</name>
</gene>
<dbReference type="EMBL" id="JAEHHL010000006">
    <property type="protein sequence ID" value="MBK0399790.1"/>
    <property type="molecule type" value="Genomic_DNA"/>
</dbReference>
<feature type="domain" description="CSD" evidence="1">
    <location>
        <begin position="116"/>
        <end position="182"/>
    </location>
</feature>
<sequence>METEPEIVFHGIDHSPAIEARVRDRIARLERYLGRLVSFRAVIDAPHHHHRKGRHYAVRLEARAPAMVFAIDRAPGDVNAHEDVFVAIRDAFDAMERRVKTWQDTHTGRPAAHATPLQGRIAELDPARDFGQIALTDGRLVYFHRNSVLNGDIAELEIGDPVELALDQGDSPKGPHASTVRRIGTQRFVDALR</sequence>